<dbReference type="Proteomes" id="UP000023703">
    <property type="component" value="Chromosome"/>
</dbReference>
<organism evidence="1 2">
    <name type="scientific">Corynebacterium glyciniphilum AJ 3170</name>
    <dbReference type="NCBI Taxonomy" id="1404245"/>
    <lineage>
        <taxon>Bacteria</taxon>
        <taxon>Bacillati</taxon>
        <taxon>Actinomycetota</taxon>
        <taxon>Actinomycetes</taxon>
        <taxon>Mycobacteriales</taxon>
        <taxon>Corynebacteriaceae</taxon>
        <taxon>Corynebacterium</taxon>
    </lineage>
</organism>
<dbReference type="RefSeq" id="WP_052539519.1">
    <property type="nucleotide sequence ID" value="NZ_CP006842.1"/>
</dbReference>
<dbReference type="Pfam" id="PF04199">
    <property type="entry name" value="Cyclase"/>
    <property type="match status" value="1"/>
</dbReference>
<dbReference type="SUPFAM" id="SSF102198">
    <property type="entry name" value="Putative cyclase"/>
    <property type="match status" value="1"/>
</dbReference>
<dbReference type="PANTHER" id="PTHR31118:SF12">
    <property type="entry name" value="CYCLASE-LIKE PROTEIN 2"/>
    <property type="match status" value="1"/>
</dbReference>
<dbReference type="InterPro" id="IPR037175">
    <property type="entry name" value="KFase_sf"/>
</dbReference>
<keyword evidence="2" id="KW-1185">Reference proteome</keyword>
<dbReference type="HOGENOM" id="CLU_030671_3_0_11"/>
<dbReference type="AlphaFoldDB" id="X5DIP7"/>
<dbReference type="EMBL" id="CP006842">
    <property type="protein sequence ID" value="AHW62933.1"/>
    <property type="molecule type" value="Genomic_DNA"/>
</dbReference>
<dbReference type="eggNOG" id="COG1878">
    <property type="taxonomic scope" value="Bacteria"/>
</dbReference>
<protein>
    <recommendedName>
        <fullName evidence="3">Cyclase family protein</fullName>
    </recommendedName>
</protein>
<name>X5DIP7_9CORY</name>
<evidence type="ECO:0000313" key="1">
    <source>
        <dbReference type="EMBL" id="AHW62933.1"/>
    </source>
</evidence>
<evidence type="ECO:0008006" key="3">
    <source>
        <dbReference type="Google" id="ProtNLM"/>
    </source>
</evidence>
<proteinExistence type="predicted"/>
<dbReference type="KEGG" id="cgy:CGLY_02425"/>
<reference evidence="1 2" key="1">
    <citation type="journal article" date="2015" name="Int. J. Syst. Evol. Microbiol.">
        <title>Revisiting Corynebacterium glyciniphilum (ex Kubota et al., 1972) sp. nov., nom. rev., isolated from putrefied banana.</title>
        <authorList>
            <person name="Al-Dilaimi A."/>
            <person name="Bednarz H."/>
            <person name="Lomker A."/>
            <person name="Niehaus K."/>
            <person name="Kalinowski J."/>
            <person name="Ruckert C."/>
        </authorList>
    </citation>
    <scope>NUCLEOTIDE SEQUENCE [LARGE SCALE GENOMIC DNA]</scope>
    <source>
        <strain evidence="1">AJ 3170</strain>
    </source>
</reference>
<dbReference type="PANTHER" id="PTHR31118">
    <property type="entry name" value="CYCLASE-LIKE PROTEIN 2"/>
    <property type="match status" value="1"/>
</dbReference>
<dbReference type="OrthoDB" id="7067800at2"/>
<sequence>MPRTCFDLTHPIATDMPVYPGDPTVTVTGVATVVADGCSVRSLSLGTHTGTHVDAPAHVDQGGRTVDGILPGELIGTASVLHIPALRPGEIITPAHLGAWRPARIVLIATGWDAHWGTDAYSTYPVLGEEACRLLTDAGMHLLGLDTASPDPPGADVLSVHDLLLGADHLIIENLRGLADLPSSVEFTALPLPLVGGDGSPVRAVARRRTACQEGRRGNPSGWSD</sequence>
<dbReference type="InterPro" id="IPR007325">
    <property type="entry name" value="KFase/CYL"/>
</dbReference>
<dbReference type="Gene3D" id="3.50.30.50">
    <property type="entry name" value="Putative cyclase"/>
    <property type="match status" value="1"/>
</dbReference>
<dbReference type="GO" id="GO:0019441">
    <property type="term" value="P:L-tryptophan catabolic process to kynurenine"/>
    <property type="evidence" value="ECO:0007669"/>
    <property type="project" value="InterPro"/>
</dbReference>
<evidence type="ECO:0000313" key="2">
    <source>
        <dbReference type="Proteomes" id="UP000023703"/>
    </source>
</evidence>
<gene>
    <name evidence="1" type="ORF">CGLY_02425</name>
</gene>
<dbReference type="GO" id="GO:0004061">
    <property type="term" value="F:arylformamidase activity"/>
    <property type="evidence" value="ECO:0007669"/>
    <property type="project" value="InterPro"/>
</dbReference>
<dbReference type="STRING" id="1404245.CGLY_02425"/>
<accession>X5DIP7</accession>